<dbReference type="EMBL" id="BGZK01000447">
    <property type="protein sequence ID" value="GBP44146.1"/>
    <property type="molecule type" value="Genomic_DNA"/>
</dbReference>
<reference evidence="2 3" key="1">
    <citation type="journal article" date="2019" name="Commun. Biol.">
        <title>The bagworm genome reveals a unique fibroin gene that provides high tensile strength.</title>
        <authorList>
            <person name="Kono N."/>
            <person name="Nakamura H."/>
            <person name="Ohtoshi R."/>
            <person name="Tomita M."/>
            <person name="Numata K."/>
            <person name="Arakawa K."/>
        </authorList>
    </citation>
    <scope>NUCLEOTIDE SEQUENCE [LARGE SCALE GENOMIC DNA]</scope>
</reference>
<proteinExistence type="predicted"/>
<dbReference type="AlphaFoldDB" id="A0A4C1VXZ8"/>
<comment type="caution">
    <text evidence="2">The sequence shown here is derived from an EMBL/GenBank/DDBJ whole genome shotgun (WGS) entry which is preliminary data.</text>
</comment>
<accession>A0A4C1VXZ8</accession>
<sequence length="168" mass="18768">MSSTTHETLPPEISHESVAMAKNRRAEEKKEESERAEPTHYIICRHFIASRFTSTNAIRRSLISSELKGKLPSSKTTFSIIKVEALKACDDTSPIAQVSLNDVQIFMSSLYSAGERDERKAAPEAGARRSLCLFYLRLRSGRMRSISAAVVVDCITASRRDRPDLHNA</sequence>
<gene>
    <name evidence="2" type="ORF">EVAR_81468_1</name>
</gene>
<feature type="compositionally biased region" description="Basic and acidic residues" evidence="1">
    <location>
        <begin position="24"/>
        <end position="35"/>
    </location>
</feature>
<feature type="region of interest" description="Disordered" evidence="1">
    <location>
        <begin position="1"/>
        <end position="35"/>
    </location>
</feature>
<keyword evidence="3" id="KW-1185">Reference proteome</keyword>
<evidence type="ECO:0000256" key="1">
    <source>
        <dbReference type="SAM" id="MobiDB-lite"/>
    </source>
</evidence>
<protein>
    <submittedName>
        <fullName evidence="2">Uncharacterized protein</fullName>
    </submittedName>
</protein>
<evidence type="ECO:0000313" key="2">
    <source>
        <dbReference type="EMBL" id="GBP44146.1"/>
    </source>
</evidence>
<dbReference type="Proteomes" id="UP000299102">
    <property type="component" value="Unassembled WGS sequence"/>
</dbReference>
<organism evidence="2 3">
    <name type="scientific">Eumeta variegata</name>
    <name type="common">Bagworm moth</name>
    <name type="synonym">Eumeta japonica</name>
    <dbReference type="NCBI Taxonomy" id="151549"/>
    <lineage>
        <taxon>Eukaryota</taxon>
        <taxon>Metazoa</taxon>
        <taxon>Ecdysozoa</taxon>
        <taxon>Arthropoda</taxon>
        <taxon>Hexapoda</taxon>
        <taxon>Insecta</taxon>
        <taxon>Pterygota</taxon>
        <taxon>Neoptera</taxon>
        <taxon>Endopterygota</taxon>
        <taxon>Lepidoptera</taxon>
        <taxon>Glossata</taxon>
        <taxon>Ditrysia</taxon>
        <taxon>Tineoidea</taxon>
        <taxon>Psychidae</taxon>
        <taxon>Oiketicinae</taxon>
        <taxon>Eumeta</taxon>
    </lineage>
</organism>
<name>A0A4C1VXZ8_EUMVA</name>
<evidence type="ECO:0000313" key="3">
    <source>
        <dbReference type="Proteomes" id="UP000299102"/>
    </source>
</evidence>